<feature type="transmembrane region" description="Helical" evidence="1">
    <location>
        <begin position="248"/>
        <end position="270"/>
    </location>
</feature>
<dbReference type="Proteomes" id="UP001500782">
    <property type="component" value="Unassembled WGS sequence"/>
</dbReference>
<dbReference type="RefSeq" id="WP_343803105.1">
    <property type="nucleotide sequence ID" value="NZ_BAAADJ010000063.1"/>
</dbReference>
<feature type="transmembrane region" description="Helical" evidence="1">
    <location>
        <begin position="155"/>
        <end position="175"/>
    </location>
</feature>
<keyword evidence="3" id="KW-1185">Reference proteome</keyword>
<feature type="transmembrane region" description="Helical" evidence="1">
    <location>
        <begin position="326"/>
        <end position="347"/>
    </location>
</feature>
<feature type="transmembrane region" description="Helical" evidence="1">
    <location>
        <begin position="290"/>
        <end position="306"/>
    </location>
</feature>
<gene>
    <name evidence="2" type="ORF">GCM10008967_39300</name>
</gene>
<reference evidence="3" key="1">
    <citation type="journal article" date="2019" name="Int. J. Syst. Evol. Microbiol.">
        <title>The Global Catalogue of Microorganisms (GCM) 10K type strain sequencing project: providing services to taxonomists for standard genome sequencing and annotation.</title>
        <authorList>
            <consortium name="The Broad Institute Genomics Platform"/>
            <consortium name="The Broad Institute Genome Sequencing Center for Infectious Disease"/>
            <person name="Wu L."/>
            <person name="Ma J."/>
        </authorList>
    </citation>
    <scope>NUCLEOTIDE SEQUENCE [LARGE SCALE GENOMIC DNA]</scope>
    <source>
        <strain evidence="3">JCM 9731</strain>
    </source>
</reference>
<evidence type="ECO:0000256" key="1">
    <source>
        <dbReference type="SAM" id="Phobius"/>
    </source>
</evidence>
<dbReference type="Gene3D" id="1.50.10.150">
    <property type="entry name" value="Voltage-dependent anion channel"/>
    <property type="match status" value="1"/>
</dbReference>
<feature type="transmembrane region" description="Helical" evidence="1">
    <location>
        <begin position="55"/>
        <end position="80"/>
    </location>
</feature>
<evidence type="ECO:0000313" key="3">
    <source>
        <dbReference type="Proteomes" id="UP001500782"/>
    </source>
</evidence>
<keyword evidence="1" id="KW-0812">Transmembrane</keyword>
<name>A0ABP3GGM4_9BACI</name>
<sequence length="365" mass="41907">MLFWALLFLFLVTTIVIRKVFFPGHQFVTASGASIMAMGIVLNGALSYLGMIPEWILTSITLLISTIWILFFYEMILAVIQKQWKQRYLGQPLQLFAMGTWVAGTSMFLLSIFSYFPKQIWLLRIIDGMNFLLWILYIGLVLMSLKKVKISKLNGIILLVTVGTQSTVIINDLLYRNQVPSVLYEMGIIMGIFFYIVGLVVLCIRYFPLKKWDLADDWANPNCIIHGAASITGLAIAMTGVFSPQVLVIVWVWTFLLFLLIEGIEIIRGVVRVKRYGWMKGIGTYHVSQWARNFTFGMFFMFSSNVKLELSEYILIKNMYVVTMEILPWLVLLLFVAECALFVKSQFKNPFTKKRFMVESSEVSS</sequence>
<keyword evidence="1" id="KW-0472">Membrane</keyword>
<proteinExistence type="predicted"/>
<accession>A0ABP3GGM4</accession>
<protein>
    <submittedName>
        <fullName evidence="2">Uncharacterized protein</fullName>
    </submittedName>
</protein>
<comment type="caution">
    <text evidence="2">The sequence shown here is derived from an EMBL/GenBank/DDBJ whole genome shotgun (WGS) entry which is preliminary data.</text>
</comment>
<feature type="transmembrane region" description="Helical" evidence="1">
    <location>
        <begin position="92"/>
        <end position="115"/>
    </location>
</feature>
<dbReference type="InterPro" id="IPR038665">
    <property type="entry name" value="Voltage-dep_anion_channel_sf"/>
</dbReference>
<feature type="transmembrane region" description="Helical" evidence="1">
    <location>
        <begin position="187"/>
        <end position="207"/>
    </location>
</feature>
<feature type="transmembrane region" description="Helical" evidence="1">
    <location>
        <begin position="219"/>
        <end position="242"/>
    </location>
</feature>
<keyword evidence="1" id="KW-1133">Transmembrane helix</keyword>
<dbReference type="EMBL" id="BAAADJ010000063">
    <property type="protein sequence ID" value="GAA0345000.1"/>
    <property type="molecule type" value="Genomic_DNA"/>
</dbReference>
<evidence type="ECO:0000313" key="2">
    <source>
        <dbReference type="EMBL" id="GAA0345000.1"/>
    </source>
</evidence>
<organism evidence="2 3">
    <name type="scientific">Bacillus carboniphilus</name>
    <dbReference type="NCBI Taxonomy" id="86663"/>
    <lineage>
        <taxon>Bacteria</taxon>
        <taxon>Bacillati</taxon>
        <taxon>Bacillota</taxon>
        <taxon>Bacilli</taxon>
        <taxon>Bacillales</taxon>
        <taxon>Bacillaceae</taxon>
        <taxon>Bacillus</taxon>
    </lineage>
</organism>
<feature type="transmembrane region" description="Helical" evidence="1">
    <location>
        <begin position="121"/>
        <end position="143"/>
    </location>
</feature>